<gene>
    <name evidence="2" type="primary">OJ1540_H01.7</name>
</gene>
<evidence type="ECO:0000256" key="1">
    <source>
        <dbReference type="SAM" id="MobiDB-lite"/>
    </source>
</evidence>
<feature type="region of interest" description="Disordered" evidence="1">
    <location>
        <begin position="99"/>
        <end position="140"/>
    </location>
</feature>
<dbReference type="AlphaFoldDB" id="Q8SB40"/>
<dbReference type="EMBL" id="AC091774">
    <property type="protein sequence ID" value="AAL79730.1"/>
    <property type="molecule type" value="Genomic_DNA"/>
</dbReference>
<dbReference type="PANTHER" id="PTHR47150">
    <property type="entry name" value="OS12G0169200 PROTEIN"/>
    <property type="match status" value="1"/>
</dbReference>
<proteinExistence type="predicted"/>
<evidence type="ECO:0000313" key="2">
    <source>
        <dbReference type="EMBL" id="AAL79730.1"/>
    </source>
</evidence>
<name>Q8SB40_ORYSA</name>
<sequence>MSRQARKEAAAAAQDMLKLDAAQMRKPAASQSRKGAAAPMRKAQGGARAASMVPEQSSSGLAARVPEHRSSRYGAASPPPSSFTDGSCFFNGSAGGFFGNAGQSPSDQNQSEDDYSTPISARDNTYVNVDSGDETPRTEKRIFWTQEEDVRMMSSWLLNSTDSTVGADRKNEQYWTDVEATYNETTPSHRRRNAKQIKDRFHKVNKWTDLFHSAWLKARMIYTSGYNDQMWIEKAHVFYIKDNEKLNLGPFVLMEVWNTVKTEAKWITYNNGLKAARKRIATKGLGKEKEGEDSSPLYVDELDEQPRPMGQKRAKKLQYAQSKEVDHIDLEELDKFSKLQNEQNANRLKVLEIQQKLSSEKIEQTKISHLAAKEQMEAAKVQREARKLEVEARMYETYNRLLVVDTSLMSDEEKVLEKIACYVTVRGEKAMQLLEIGLKASGASGGEHPGGDDEGSGGEFFASGGDGGDEDTVLEEIDPAEVYTLEDFLAEDEIMESFRRKIGDKLKAKIEGSSSGPPRRRQRQSGPRRYIPRPREKGHEDLVANYFSANPIYTDEQFRRRFRMNKPLFLRIVNALSNWDQFFTQRVDATGRDSHSPLQKCTAAIRMLGYGTPADALDEVLKIAASTSLECLGKFAVGIIECFGSEYLRPPTSDELEKILQENEARGFPGMIGSIDCMHWQWKNCPKGWAGMFINGFKGKPTMILEAVASRDLRIWHAFFGNAGSQNDIQVLNKSPLFIHAIKGEAPRVSYTVNGTQYDTGYYLADGIYPEWAAFVKTIRKPQTEKHKLYAQRQEGARKDVECAFGVLQSRFDIVNRPARLWKRNDVVNIMQACVILHNMIVEDEKDLVKIPLDLNENPSATIVLPPEVQTNDNPNPCFVDVLNRNSAIRAASTHRQLKNDLVEHIWQRYGPRGG</sequence>
<reference evidence="2" key="1">
    <citation type="submission" date="2001-06" db="EMBL/GenBank/DDBJ databases">
        <title>Oryza sativa chromosome 6 BAC OJ1540_H01 genomic sequence.</title>
        <authorList>
            <person name="Buell C.R."/>
            <person name="Yuan Q."/>
            <person name="Ouyang S."/>
            <person name="Liu J."/>
            <person name="Moffat K.S."/>
            <person name="Hill J.N."/>
            <person name="Gansberger K."/>
            <person name="Brenner M."/>
            <person name="Burgess S."/>
            <person name="Hance M."/>
            <person name="Shvartsbeyn M."/>
            <person name="Tsitrin T."/>
            <person name="Riggs F."/>
            <person name="Hsiao J."/>
            <person name="Zismann V."/>
            <person name="Blunt S."/>
            <person name="Pai G."/>
            <person name="VanAken S.E."/>
            <person name="Utterback T.R."/>
            <person name="Feldblyum T.V."/>
            <person name="Kalb E."/>
            <person name="Quackenbush J."/>
            <person name="Salzberg S.L."/>
            <person name="White O."/>
            <person name="Fraser C.M."/>
        </authorList>
    </citation>
    <scope>NUCLEOTIDE SEQUENCE</scope>
</reference>
<accession>Q8SB40</accession>
<protein>
    <submittedName>
        <fullName evidence="2">Putative ribosomal protein</fullName>
    </submittedName>
</protein>
<organism evidence="2">
    <name type="scientific">Oryza sativa</name>
    <name type="common">Rice</name>
    <dbReference type="NCBI Taxonomy" id="4530"/>
    <lineage>
        <taxon>Eukaryota</taxon>
        <taxon>Viridiplantae</taxon>
        <taxon>Streptophyta</taxon>
        <taxon>Embryophyta</taxon>
        <taxon>Tracheophyta</taxon>
        <taxon>Spermatophyta</taxon>
        <taxon>Magnoliopsida</taxon>
        <taxon>Liliopsida</taxon>
        <taxon>Poales</taxon>
        <taxon>Poaceae</taxon>
        <taxon>BOP clade</taxon>
        <taxon>Oryzoideae</taxon>
        <taxon>Oryzeae</taxon>
        <taxon>Oryzinae</taxon>
        <taxon>Oryza</taxon>
    </lineage>
</organism>
<dbReference type="PANTHER" id="PTHR47150:SF6">
    <property type="entry name" value="OS01G0872900 PROTEIN"/>
    <property type="match status" value="1"/>
</dbReference>
<dbReference type="InterPro" id="IPR006912">
    <property type="entry name" value="Harbinger_derived_prot"/>
</dbReference>
<reference evidence="2" key="2">
    <citation type="submission" date="2002-02" db="EMBL/GenBank/DDBJ databases">
        <authorList>
            <person name="Buell R."/>
        </authorList>
    </citation>
    <scope>NUCLEOTIDE SEQUENCE</scope>
</reference>
<dbReference type="GO" id="GO:0005840">
    <property type="term" value="C:ribosome"/>
    <property type="evidence" value="ECO:0007669"/>
    <property type="project" value="UniProtKB-KW"/>
</dbReference>
<dbReference type="Pfam" id="PF04827">
    <property type="entry name" value="Plant_tran"/>
    <property type="match status" value="1"/>
</dbReference>
<keyword evidence="2" id="KW-0687">Ribonucleoprotein</keyword>
<feature type="region of interest" description="Disordered" evidence="1">
    <location>
        <begin position="1"/>
        <end position="86"/>
    </location>
</feature>
<feature type="region of interest" description="Disordered" evidence="1">
    <location>
        <begin position="508"/>
        <end position="535"/>
    </location>
</feature>
<keyword evidence="2" id="KW-0689">Ribosomal protein</keyword>
<feature type="region of interest" description="Disordered" evidence="1">
    <location>
        <begin position="442"/>
        <end position="472"/>
    </location>
</feature>
<feature type="compositionally biased region" description="Polar residues" evidence="1">
    <location>
        <begin position="117"/>
        <end position="128"/>
    </location>
</feature>